<organism evidence="1 2">
    <name type="scientific">Symbiodinium pilosum</name>
    <name type="common">Dinoflagellate</name>
    <dbReference type="NCBI Taxonomy" id="2952"/>
    <lineage>
        <taxon>Eukaryota</taxon>
        <taxon>Sar</taxon>
        <taxon>Alveolata</taxon>
        <taxon>Dinophyceae</taxon>
        <taxon>Suessiales</taxon>
        <taxon>Symbiodiniaceae</taxon>
        <taxon>Symbiodinium</taxon>
    </lineage>
</organism>
<accession>A0A812MN83</accession>
<evidence type="ECO:0000313" key="1">
    <source>
        <dbReference type="EMBL" id="CAE7272033.1"/>
    </source>
</evidence>
<proteinExistence type="predicted"/>
<reference evidence="1" key="1">
    <citation type="submission" date="2021-02" db="EMBL/GenBank/DDBJ databases">
        <authorList>
            <person name="Dougan E. K."/>
            <person name="Rhodes N."/>
            <person name="Thang M."/>
            <person name="Chan C."/>
        </authorList>
    </citation>
    <scope>NUCLEOTIDE SEQUENCE</scope>
</reference>
<evidence type="ECO:0000313" key="2">
    <source>
        <dbReference type="Proteomes" id="UP000649617"/>
    </source>
</evidence>
<name>A0A812MN83_SYMPI</name>
<dbReference type="AlphaFoldDB" id="A0A812MN83"/>
<keyword evidence="2" id="KW-1185">Reference proteome</keyword>
<comment type="caution">
    <text evidence="1">The sequence shown here is derived from an EMBL/GenBank/DDBJ whole genome shotgun (WGS) entry which is preliminary data.</text>
</comment>
<dbReference type="Gene3D" id="2.80.10.50">
    <property type="match status" value="2"/>
</dbReference>
<protein>
    <submittedName>
        <fullName evidence="1">Uncharacterized protein</fullName>
    </submittedName>
</protein>
<dbReference type="EMBL" id="CAJNIZ010008799">
    <property type="protein sequence ID" value="CAE7272033.1"/>
    <property type="molecule type" value="Genomic_DNA"/>
</dbReference>
<gene>
    <name evidence="1" type="ORF">SPIL2461_LOCUS5996</name>
</gene>
<dbReference type="CDD" id="cd00257">
    <property type="entry name" value="beta-trefoil_FSCN-like"/>
    <property type="match status" value="2"/>
</dbReference>
<sequence length="374" mass="42254">MRMPNRHHMDTSGHRNAWDLPHNWGWERFRPISALLRPNTIVALWNEPHHRFMRMNGHHNRMDAAHRKHLHHLPANWNWELFRVVDAGFGQIALHSAASNRFVKMSHDMHRSPHRNWNQLPGGWGAERFTVIDAGHGRIALHNPWHNRFVSMCHHGDGCISPGKAPDHLPGGWTWSDRAPQEAAGTARPAKIHGGAQKNALNHQCSAMKPLGAIYDEKGINKPMAALEGGTAFAGPVSPSIIAGITNTAEAATLATFCGATAARWGHDMEWTPHKNWDHLPTGWTSTFFRVHFAGDAKIGLHNPRENKWIRLRNNRDMDGAPWRRSWETFTAVDAGGGKVALHCAAHNEYMRMPNKKDMAAWMPLWRFSATLSR</sequence>
<dbReference type="Proteomes" id="UP000649617">
    <property type="component" value="Unassembled WGS sequence"/>
</dbReference>
<dbReference type="OrthoDB" id="406577at2759"/>